<sequence>MTAVTLLTTTMRINARKLENCHKKYYTVLLLKLRVGHEFYKQHAKTTTTEVTDVLMCCNYIYWICQVLQFVHNHRKEELCLGHICQHSSHSPFLQIEAQETSCRHRKVIMFPF</sequence>
<protein>
    <submittedName>
        <fullName evidence="1">Uncharacterized protein</fullName>
    </submittedName>
</protein>
<gene>
    <name evidence="1" type="ORF">JOB18_014315</name>
</gene>
<dbReference type="AlphaFoldDB" id="A0AAV6Q6T7"/>
<name>A0AAV6Q6T7_SOLSE</name>
<accession>A0AAV6Q6T7</accession>
<dbReference type="Proteomes" id="UP000693946">
    <property type="component" value="Linkage Group LG6"/>
</dbReference>
<evidence type="ECO:0000313" key="2">
    <source>
        <dbReference type="Proteomes" id="UP000693946"/>
    </source>
</evidence>
<comment type="caution">
    <text evidence="1">The sequence shown here is derived from an EMBL/GenBank/DDBJ whole genome shotgun (WGS) entry which is preliminary data.</text>
</comment>
<reference evidence="1 2" key="1">
    <citation type="journal article" date="2021" name="Sci. Rep.">
        <title>Chromosome anchoring in Senegalese sole (Solea senegalensis) reveals sex-associated markers and genome rearrangements in flatfish.</title>
        <authorList>
            <person name="Guerrero-Cozar I."/>
            <person name="Gomez-Garrido J."/>
            <person name="Berbel C."/>
            <person name="Martinez-Blanch J.F."/>
            <person name="Alioto T."/>
            <person name="Claros M.G."/>
            <person name="Gagnaire P.A."/>
            <person name="Manchado M."/>
        </authorList>
    </citation>
    <scope>NUCLEOTIDE SEQUENCE [LARGE SCALE GENOMIC DNA]</scope>
    <source>
        <strain evidence="1">Sse05_10M</strain>
    </source>
</reference>
<keyword evidence="2" id="KW-1185">Reference proteome</keyword>
<evidence type="ECO:0000313" key="1">
    <source>
        <dbReference type="EMBL" id="KAG7485609.1"/>
    </source>
</evidence>
<proteinExistence type="predicted"/>
<dbReference type="EMBL" id="JAGKHQ010000018">
    <property type="protein sequence ID" value="KAG7485609.1"/>
    <property type="molecule type" value="Genomic_DNA"/>
</dbReference>
<organism evidence="1 2">
    <name type="scientific">Solea senegalensis</name>
    <name type="common">Senegalese sole</name>
    <dbReference type="NCBI Taxonomy" id="28829"/>
    <lineage>
        <taxon>Eukaryota</taxon>
        <taxon>Metazoa</taxon>
        <taxon>Chordata</taxon>
        <taxon>Craniata</taxon>
        <taxon>Vertebrata</taxon>
        <taxon>Euteleostomi</taxon>
        <taxon>Actinopterygii</taxon>
        <taxon>Neopterygii</taxon>
        <taxon>Teleostei</taxon>
        <taxon>Neoteleostei</taxon>
        <taxon>Acanthomorphata</taxon>
        <taxon>Carangaria</taxon>
        <taxon>Pleuronectiformes</taxon>
        <taxon>Pleuronectoidei</taxon>
        <taxon>Soleidae</taxon>
        <taxon>Solea</taxon>
    </lineage>
</organism>